<keyword evidence="7" id="KW-1185">Reference proteome</keyword>
<dbReference type="AlphaFoldDB" id="A0A431TZA1"/>
<keyword evidence="3 5" id="KW-0520">NAD</keyword>
<evidence type="ECO:0000313" key="7">
    <source>
        <dbReference type="Proteomes" id="UP000282184"/>
    </source>
</evidence>
<dbReference type="OrthoDB" id="4537997at2"/>
<evidence type="ECO:0000256" key="1">
    <source>
        <dbReference type="ARBA" id="ARBA00009836"/>
    </source>
</evidence>
<evidence type="ECO:0000256" key="2">
    <source>
        <dbReference type="ARBA" id="ARBA00022679"/>
    </source>
</evidence>
<comment type="similarity">
    <text evidence="1 5">Belongs to the KptA/TPT1 family.</text>
</comment>
<protein>
    <recommendedName>
        <fullName evidence="5">Probable RNA 2'-phosphotransferase</fullName>
        <ecNumber evidence="5">2.7.1.-</ecNumber>
    </recommendedName>
</protein>
<dbReference type="GO" id="GO:0003950">
    <property type="term" value="F:NAD+ poly-ADP-ribosyltransferase activity"/>
    <property type="evidence" value="ECO:0007669"/>
    <property type="project" value="InterPro"/>
</dbReference>
<dbReference type="PANTHER" id="PTHR12684">
    <property type="entry name" value="PUTATIVE PHOSPHOTRANSFERASE"/>
    <property type="match status" value="1"/>
</dbReference>
<dbReference type="EC" id="2.7.1.-" evidence="5"/>
<name>A0A431TZA1_9BACT</name>
<dbReference type="Gene3D" id="1.10.10.970">
    <property type="entry name" value="RNA 2'-phosphotransferase, Tpt1/KptA family, N-terminal domain"/>
    <property type="match status" value="1"/>
</dbReference>
<dbReference type="InterPro" id="IPR042080">
    <property type="entry name" value="RNA_2'-PTrans_N"/>
</dbReference>
<dbReference type="NCBIfam" id="NF002014">
    <property type="entry name" value="PRK00819.1-4"/>
    <property type="match status" value="1"/>
</dbReference>
<dbReference type="GO" id="GO:0006388">
    <property type="term" value="P:tRNA splicing, via endonucleolytic cleavage and ligation"/>
    <property type="evidence" value="ECO:0007669"/>
    <property type="project" value="UniProtKB-UniRule"/>
</dbReference>
<keyword evidence="2 5" id="KW-0808">Transferase</keyword>
<dbReference type="RefSeq" id="WP_126694705.1">
    <property type="nucleotide sequence ID" value="NZ_RXOF01000012.1"/>
</dbReference>
<evidence type="ECO:0000256" key="3">
    <source>
        <dbReference type="ARBA" id="ARBA00023027"/>
    </source>
</evidence>
<accession>A0A431TZA1</accession>
<evidence type="ECO:0000256" key="5">
    <source>
        <dbReference type="HAMAP-Rule" id="MF_00299"/>
    </source>
</evidence>
<evidence type="ECO:0000256" key="4">
    <source>
        <dbReference type="ARBA" id="ARBA00025212"/>
    </source>
</evidence>
<dbReference type="EMBL" id="RXOF01000012">
    <property type="protein sequence ID" value="RTQ47452.1"/>
    <property type="molecule type" value="Genomic_DNA"/>
</dbReference>
<reference evidence="6 7" key="1">
    <citation type="submission" date="2018-12" db="EMBL/GenBank/DDBJ databases">
        <title>Hymenobacter gummosus sp. nov., isolated from a spring.</title>
        <authorList>
            <person name="Nie L."/>
        </authorList>
    </citation>
    <scope>NUCLEOTIDE SEQUENCE [LARGE SCALE GENOMIC DNA]</scope>
    <source>
        <strain evidence="6 7">KCTC 52166</strain>
    </source>
</reference>
<dbReference type="SUPFAM" id="SSF56399">
    <property type="entry name" value="ADP-ribosylation"/>
    <property type="match status" value="1"/>
</dbReference>
<organism evidence="6 7">
    <name type="scientific">Hymenobacter gummosus</name>
    <dbReference type="NCBI Taxonomy" id="1776032"/>
    <lineage>
        <taxon>Bacteria</taxon>
        <taxon>Pseudomonadati</taxon>
        <taxon>Bacteroidota</taxon>
        <taxon>Cytophagia</taxon>
        <taxon>Cytophagales</taxon>
        <taxon>Hymenobacteraceae</taxon>
        <taxon>Hymenobacter</taxon>
    </lineage>
</organism>
<sequence length="184" mass="20158">MATSPDPYRHLSKFLSLVLRHQPAAIGIQLDEAGWTDVAELLRRLNEHGHPADRALLEAVVAQSDKQRFALSPDGQRIRANQGHSVQVELGYTPQTPPEQLYHGTAARNLPAIQAEGLQRGSRHHVHLSPDTDTAHRVGQRHGSPVVLTVLAGDMARAGHPFFVSDNGVWLTESVPPQFLLPPP</sequence>
<dbReference type="InterPro" id="IPR042081">
    <property type="entry name" value="RNA_2'-PTrans_C"/>
</dbReference>
<dbReference type="InterPro" id="IPR002745">
    <property type="entry name" value="Ptrans_KptA/Tpt1"/>
</dbReference>
<gene>
    <name evidence="5" type="primary">kptA</name>
    <name evidence="6" type="ORF">EJV47_18680</name>
</gene>
<proteinExistence type="inferred from homology"/>
<dbReference type="HAMAP" id="MF_00299">
    <property type="entry name" value="KptA"/>
    <property type="match status" value="1"/>
</dbReference>
<dbReference type="Pfam" id="PF01885">
    <property type="entry name" value="PTS_2-RNA"/>
    <property type="match status" value="1"/>
</dbReference>
<dbReference type="Proteomes" id="UP000282184">
    <property type="component" value="Unassembled WGS sequence"/>
</dbReference>
<dbReference type="GO" id="GO:0000215">
    <property type="term" value="F:tRNA 2'-phosphotransferase activity"/>
    <property type="evidence" value="ECO:0007669"/>
    <property type="project" value="TreeGrafter"/>
</dbReference>
<dbReference type="Gene3D" id="3.20.170.30">
    <property type="match status" value="1"/>
</dbReference>
<dbReference type="InterPro" id="IPR022928">
    <property type="entry name" value="RNA_2'-PTrans_KptA"/>
</dbReference>
<dbReference type="PANTHER" id="PTHR12684:SF2">
    <property type="entry name" value="TRNA 2'-PHOSPHOTRANSFERASE 1"/>
    <property type="match status" value="1"/>
</dbReference>
<comment type="function">
    <text evidence="4 5">Removes the 2'-phosphate from RNA via an intermediate in which the phosphate is ADP-ribosylated by NAD followed by a presumed transesterification to release the RNA and generate ADP-ribose 1''-2''-cyclic phosphate (APPR&gt;P). May function as an ADP-ribosylase.</text>
</comment>
<comment type="caution">
    <text evidence="6">The sequence shown here is derived from an EMBL/GenBank/DDBJ whole genome shotgun (WGS) entry which is preliminary data.</text>
</comment>
<evidence type="ECO:0000313" key="6">
    <source>
        <dbReference type="EMBL" id="RTQ47452.1"/>
    </source>
</evidence>